<evidence type="ECO:0000313" key="2">
    <source>
        <dbReference type="Proteomes" id="UP000054107"/>
    </source>
</evidence>
<proteinExistence type="predicted"/>
<organism evidence="1 2">
    <name type="scientific">Parasitella parasitica</name>
    <dbReference type="NCBI Taxonomy" id="35722"/>
    <lineage>
        <taxon>Eukaryota</taxon>
        <taxon>Fungi</taxon>
        <taxon>Fungi incertae sedis</taxon>
        <taxon>Mucoromycota</taxon>
        <taxon>Mucoromycotina</taxon>
        <taxon>Mucoromycetes</taxon>
        <taxon>Mucorales</taxon>
        <taxon>Mucorineae</taxon>
        <taxon>Mucoraceae</taxon>
        <taxon>Parasitella</taxon>
    </lineage>
</organism>
<reference evidence="1 2" key="1">
    <citation type="submission" date="2014-09" db="EMBL/GenBank/DDBJ databases">
        <authorList>
            <person name="Ellenberger Sabrina"/>
        </authorList>
    </citation>
    <scope>NUCLEOTIDE SEQUENCE [LARGE SCALE GENOMIC DNA]</scope>
    <source>
        <strain evidence="1 2">CBS 412.66</strain>
    </source>
</reference>
<gene>
    <name evidence="1" type="primary">PARPA_14339.1 scaffold 50072</name>
</gene>
<dbReference type="Proteomes" id="UP000054107">
    <property type="component" value="Unassembled WGS sequence"/>
</dbReference>
<protein>
    <submittedName>
        <fullName evidence="1">Uncharacterized protein</fullName>
    </submittedName>
</protein>
<evidence type="ECO:0000313" key="1">
    <source>
        <dbReference type="EMBL" id="CEP20018.1"/>
    </source>
</evidence>
<sequence>MIFKYSSKMKPSLAAHPIKTSTSVEAFHSMMYSTMSSKPPLTLAMRQLLQISKNELESLDCYFNLDIPVKYGTKKRCRINKRLKNFYVESDSRASDYIEALLDDGFSKVSLQDIAKKDEDLMFGTAISSKEDLIYDAIALLTPLGAIVDDPERHDAKSEIIGELIPTEYNAVLCNHQDGNCIHMWTRQTDVSKTDVPLEDDYILPEATDNNDEIVNQSNLNAFLFGYKQQTLFLNRNASNSCYIDARLELLFRYYVLPYIKTFFFKNCDFSNSFDNSLFAAFQNYEDGNSVIGNQLVRNFVWAEGTPFVIDQMDDS</sequence>
<dbReference type="AlphaFoldDB" id="A0A0B7NXC4"/>
<name>A0A0B7NXC4_9FUNG</name>
<accession>A0A0B7NXC4</accession>
<keyword evidence="2" id="KW-1185">Reference proteome</keyword>
<dbReference type="EMBL" id="LN734204">
    <property type="protein sequence ID" value="CEP20018.1"/>
    <property type="molecule type" value="Genomic_DNA"/>
</dbReference>